<sequence length="628" mass="68078">MNRDLSAGWRIIAVLLLALSLSSCGSGSSSGGSSGSDTDSGADEISCETSDAGPTSENCGQLFVGITDLEGDFIRYRVELVSLRLQRFDGSWSEVLSSSNAVDFVEYQDKSELVTAATLRIGNYVRGQITLEYTDADIRVDVDGRAEMARAFFEDGRRVREVTLDLELDSLRPLVVQPDLPALLQLDFNLLVSNRVDTAPTPPQVTVFPVVTADNNPLQPKAFRLRGPLISVDERQVSFRIAVRPFDSTKGRFGGVDIQIRGETDWEINGERFFGSSGLSEMVGLPPDTATLAFGQYDRAARSFIADQVYAGSSVPGDTLDALKGQVLRRQGNLLRMIGARLIRTDGSVAFRDQVDLQLTDNTLVSVPGFPLRQETISAVSVGQRIIALGHWDGELVRLDLDAGRVRLLPSRLDSLLNDRAGDEMLVTALEFGGRDALQFDYTGTGSEEALDADPDNYQVDISELIVDSLAVGTPLQFRGYVAPFGLAPPDFDAISLQDFSESGSEFLVDWIDTGTAAPFLALDATGLSINLTQELLGVDHFIRRGAVREDLLSLFTVPRLLPVEEGGLYVVVVGDIVFMFSDFGDFATDLDRRLAAGALAKRLYAEGGYGTGADNMAVNSLIVILND</sequence>
<comment type="caution">
    <text evidence="3">The sequence shown here is derived from an EMBL/GenBank/DDBJ whole genome shotgun (WGS) entry which is preliminary data.</text>
</comment>
<feature type="chain" id="PRO_5046714440" description="DUF4382 domain-containing protein" evidence="2">
    <location>
        <begin position="26"/>
        <end position="628"/>
    </location>
</feature>
<protein>
    <recommendedName>
        <fullName evidence="5">DUF4382 domain-containing protein</fullName>
    </recommendedName>
</protein>
<proteinExistence type="predicted"/>
<dbReference type="PROSITE" id="PS51257">
    <property type="entry name" value="PROKAR_LIPOPROTEIN"/>
    <property type="match status" value="1"/>
</dbReference>
<evidence type="ECO:0008006" key="5">
    <source>
        <dbReference type="Google" id="ProtNLM"/>
    </source>
</evidence>
<evidence type="ECO:0000256" key="2">
    <source>
        <dbReference type="SAM" id="SignalP"/>
    </source>
</evidence>
<evidence type="ECO:0000256" key="1">
    <source>
        <dbReference type="SAM" id="MobiDB-lite"/>
    </source>
</evidence>
<keyword evidence="4" id="KW-1185">Reference proteome</keyword>
<name>A0ABW1YNP6_9GAMM</name>
<evidence type="ECO:0000313" key="4">
    <source>
        <dbReference type="Proteomes" id="UP001596425"/>
    </source>
</evidence>
<dbReference type="EMBL" id="JBHSVR010000001">
    <property type="protein sequence ID" value="MFC6634280.1"/>
    <property type="molecule type" value="Genomic_DNA"/>
</dbReference>
<accession>A0ABW1YNP6</accession>
<keyword evidence="2" id="KW-0732">Signal</keyword>
<organism evidence="3 4">
    <name type="scientific">Microbulbifer taiwanensis</name>
    <dbReference type="NCBI Taxonomy" id="986746"/>
    <lineage>
        <taxon>Bacteria</taxon>
        <taxon>Pseudomonadati</taxon>
        <taxon>Pseudomonadota</taxon>
        <taxon>Gammaproteobacteria</taxon>
        <taxon>Cellvibrionales</taxon>
        <taxon>Microbulbiferaceae</taxon>
        <taxon>Microbulbifer</taxon>
    </lineage>
</organism>
<gene>
    <name evidence="3" type="ORF">ACFQBM_13350</name>
</gene>
<evidence type="ECO:0000313" key="3">
    <source>
        <dbReference type="EMBL" id="MFC6634280.1"/>
    </source>
</evidence>
<reference evidence="4" key="1">
    <citation type="journal article" date="2019" name="Int. J. Syst. Evol. Microbiol.">
        <title>The Global Catalogue of Microorganisms (GCM) 10K type strain sequencing project: providing services to taxonomists for standard genome sequencing and annotation.</title>
        <authorList>
            <consortium name="The Broad Institute Genomics Platform"/>
            <consortium name="The Broad Institute Genome Sequencing Center for Infectious Disease"/>
            <person name="Wu L."/>
            <person name="Ma J."/>
        </authorList>
    </citation>
    <scope>NUCLEOTIDE SEQUENCE [LARGE SCALE GENOMIC DNA]</scope>
    <source>
        <strain evidence="4">CGMCC 1.13718</strain>
    </source>
</reference>
<feature type="region of interest" description="Disordered" evidence="1">
    <location>
        <begin position="27"/>
        <end position="55"/>
    </location>
</feature>
<dbReference type="Proteomes" id="UP001596425">
    <property type="component" value="Unassembled WGS sequence"/>
</dbReference>
<dbReference type="RefSeq" id="WP_193189735.1">
    <property type="nucleotide sequence ID" value="NZ_JACZFR010000009.1"/>
</dbReference>
<feature type="signal peptide" evidence="2">
    <location>
        <begin position="1"/>
        <end position="25"/>
    </location>
</feature>